<comment type="caution">
    <text evidence="3">The sequence shown here is derived from an EMBL/GenBank/DDBJ whole genome shotgun (WGS) entry which is preliminary data.</text>
</comment>
<dbReference type="SUPFAM" id="SSF53474">
    <property type="entry name" value="alpha/beta-Hydrolases"/>
    <property type="match status" value="1"/>
</dbReference>
<reference evidence="4" key="1">
    <citation type="journal article" date="2023" name="Mol. Phylogenet. Evol.">
        <title>Genome-scale phylogeny and comparative genomics of the fungal order Sordariales.</title>
        <authorList>
            <person name="Hensen N."/>
            <person name="Bonometti L."/>
            <person name="Westerberg I."/>
            <person name="Brannstrom I.O."/>
            <person name="Guillou S."/>
            <person name="Cros-Aarteil S."/>
            <person name="Calhoun S."/>
            <person name="Haridas S."/>
            <person name="Kuo A."/>
            <person name="Mondo S."/>
            <person name="Pangilinan J."/>
            <person name="Riley R."/>
            <person name="LaButti K."/>
            <person name="Andreopoulos B."/>
            <person name="Lipzen A."/>
            <person name="Chen C."/>
            <person name="Yan M."/>
            <person name="Daum C."/>
            <person name="Ng V."/>
            <person name="Clum A."/>
            <person name="Steindorff A."/>
            <person name="Ohm R.A."/>
            <person name="Martin F."/>
            <person name="Silar P."/>
            <person name="Natvig D.O."/>
            <person name="Lalanne C."/>
            <person name="Gautier V."/>
            <person name="Ament-Velasquez S.L."/>
            <person name="Kruys A."/>
            <person name="Hutchinson M.I."/>
            <person name="Powell A.J."/>
            <person name="Barry K."/>
            <person name="Miller A.N."/>
            <person name="Grigoriev I.V."/>
            <person name="Debuchy R."/>
            <person name="Gladieux P."/>
            <person name="Hiltunen Thoren M."/>
            <person name="Johannesson H."/>
        </authorList>
    </citation>
    <scope>NUCLEOTIDE SEQUENCE [LARGE SCALE GENOMIC DNA]</scope>
    <source>
        <strain evidence="4">CBS 340.73</strain>
    </source>
</reference>
<keyword evidence="1" id="KW-0378">Hydrolase</keyword>
<dbReference type="GO" id="GO:0016042">
    <property type="term" value="P:lipid catabolic process"/>
    <property type="evidence" value="ECO:0007669"/>
    <property type="project" value="UniProtKB-UniRule"/>
</dbReference>
<evidence type="ECO:0000313" key="3">
    <source>
        <dbReference type="EMBL" id="KAK3940902.1"/>
    </source>
</evidence>
<dbReference type="PANTHER" id="PTHR34853">
    <property type="match status" value="1"/>
</dbReference>
<keyword evidence="4" id="KW-1185">Reference proteome</keyword>
<organism evidence="3 4">
    <name type="scientific">Diplogelasinospora grovesii</name>
    <dbReference type="NCBI Taxonomy" id="303347"/>
    <lineage>
        <taxon>Eukaryota</taxon>
        <taxon>Fungi</taxon>
        <taxon>Dikarya</taxon>
        <taxon>Ascomycota</taxon>
        <taxon>Pezizomycotina</taxon>
        <taxon>Sordariomycetes</taxon>
        <taxon>Sordariomycetidae</taxon>
        <taxon>Sordariales</taxon>
        <taxon>Diplogelasinosporaceae</taxon>
        <taxon>Diplogelasinospora</taxon>
    </lineage>
</organism>
<dbReference type="PANTHER" id="PTHR34853:SF5">
    <property type="entry name" value="LIP-DOMAIN-CONTAINING PROTEIN-RELATED"/>
    <property type="match status" value="1"/>
</dbReference>
<keyword evidence="2" id="KW-0732">Signal</keyword>
<dbReference type="PIRSF" id="PIRSF029171">
    <property type="entry name" value="Esterase_LipA"/>
    <property type="match status" value="1"/>
</dbReference>
<protein>
    <submittedName>
        <fullName evidence="3">Lipase 1</fullName>
    </submittedName>
</protein>
<sequence>MASQLLSLLLLLAASSTILPVVSAAPCPPLKSPIPPSQDPWYTAPPSFASAAPGSVLRLRRAPGNLTAIYGSAAAYNILYRTTDSQYKPAWAVTTLFIPATNGTTTTTVRTSTPRRETVDVNKTACTASVSSSTAKLLSYQIPYDSADVDASPSYALYASTVQSANATYGPILSAGWFLNIPDYEGPLASFTAGVMSGHATIDSIRAVVSLLTTSDWLLGLPQCFEDVRYAMWGYSGGALASEWAAELQVQYAPELVFAGAALGGLTPNVTSVLETINGGLAAGLAPSSILGLTSQYPDVQELLLGRLKAAGPYNATGFLSARDMSLAQAEVAFAFHDIGAYFVDGLSDIITGPEVDRIIFSDGIMGYHGVPQMPLFAYKAIQDEISPVADTDKLVGEYCNMGANILYQRNTVGGHTAEATNGFQAALEWLTSVLEGTYAQEYNSTGCTVEQVTVRLNTSPIKF</sequence>
<feature type="signal peptide" evidence="2">
    <location>
        <begin position="1"/>
        <end position="24"/>
    </location>
</feature>
<dbReference type="InterPro" id="IPR029058">
    <property type="entry name" value="AB_hydrolase_fold"/>
</dbReference>
<accession>A0AAN6NBU4</accession>
<evidence type="ECO:0000256" key="2">
    <source>
        <dbReference type="PIRNR" id="PIRNR029171"/>
    </source>
</evidence>
<proteinExistence type="inferred from homology"/>
<evidence type="ECO:0000256" key="1">
    <source>
        <dbReference type="ARBA" id="ARBA00022801"/>
    </source>
</evidence>
<feature type="chain" id="PRO_5042674901" evidence="2">
    <location>
        <begin position="25"/>
        <end position="464"/>
    </location>
</feature>
<dbReference type="Gene3D" id="3.40.50.1820">
    <property type="entry name" value="alpha/beta hydrolase"/>
    <property type="match status" value="1"/>
</dbReference>
<dbReference type="Proteomes" id="UP001303473">
    <property type="component" value="Unassembled WGS sequence"/>
</dbReference>
<dbReference type="GO" id="GO:0004806">
    <property type="term" value="F:triacylglycerol lipase activity"/>
    <property type="evidence" value="ECO:0007669"/>
    <property type="project" value="UniProtKB-UniRule"/>
</dbReference>
<comment type="similarity">
    <text evidence="2">Belongs to the AB hydrolase superfamily. Lipase family.</text>
</comment>
<dbReference type="Gene3D" id="1.10.260.130">
    <property type="match status" value="1"/>
</dbReference>
<dbReference type="InterPro" id="IPR005152">
    <property type="entry name" value="Lipase_secreted"/>
</dbReference>
<name>A0AAN6NBU4_9PEZI</name>
<evidence type="ECO:0000313" key="4">
    <source>
        <dbReference type="Proteomes" id="UP001303473"/>
    </source>
</evidence>
<dbReference type="AlphaFoldDB" id="A0AAN6NBU4"/>
<dbReference type="EMBL" id="MU853790">
    <property type="protein sequence ID" value="KAK3940902.1"/>
    <property type="molecule type" value="Genomic_DNA"/>
</dbReference>
<dbReference type="Pfam" id="PF03583">
    <property type="entry name" value="LIP"/>
    <property type="match status" value="1"/>
</dbReference>
<gene>
    <name evidence="3" type="ORF">QBC46DRAFT_407810</name>
</gene>